<reference evidence="2 3" key="1">
    <citation type="submission" date="2019-07" db="EMBL/GenBank/DDBJ databases">
        <title>Rufibacter sp. nov., isolated from lake sediment.</title>
        <authorList>
            <person name="Qu J.-H."/>
        </authorList>
    </citation>
    <scope>NUCLEOTIDE SEQUENCE [LARGE SCALE GENOMIC DNA]</scope>
    <source>
        <strain evidence="2 3">NBS58-1</strain>
    </source>
</reference>
<name>A0A5B6TKM0_9BACT</name>
<dbReference type="Proteomes" id="UP000324133">
    <property type="component" value="Unassembled WGS sequence"/>
</dbReference>
<keyword evidence="1" id="KW-0472">Membrane</keyword>
<protein>
    <submittedName>
        <fullName evidence="2">Uncharacterized protein</fullName>
    </submittedName>
</protein>
<sequence length="246" mass="27713">MEKSYRVDIFLIALGLATLVVQRFFLNPDTGGGSWLGFRSTKVEASAPIRAAVMPEPEWTLTFPAGSKYQDLTPPEGVAPNPFLEVRRIVNANGPVRDYAGKDTDMRQLLLAHTGKDYLFVLQQQAANEMLRHELFHHYYTDPTQPNMLEAIGFYTDQLLEAKSEDAKLIYMCLRALKGHWPQEQIAQAALSTATRVQAREKQATADTATAHGYHRQVYARELKKMAGRLKNHGKVDKPVDKRVDS</sequence>
<keyword evidence="1" id="KW-0812">Transmembrane</keyword>
<dbReference type="OrthoDB" id="893186at2"/>
<proteinExistence type="predicted"/>
<accession>A0A5B6TKM0</accession>
<feature type="transmembrane region" description="Helical" evidence="1">
    <location>
        <begin position="7"/>
        <end position="26"/>
    </location>
</feature>
<dbReference type="EMBL" id="VKKY01000001">
    <property type="protein sequence ID" value="KAA3440010.1"/>
    <property type="molecule type" value="Genomic_DNA"/>
</dbReference>
<keyword evidence="1" id="KW-1133">Transmembrane helix</keyword>
<comment type="caution">
    <text evidence="2">The sequence shown here is derived from an EMBL/GenBank/DDBJ whole genome shotgun (WGS) entry which is preliminary data.</text>
</comment>
<evidence type="ECO:0000313" key="3">
    <source>
        <dbReference type="Proteomes" id="UP000324133"/>
    </source>
</evidence>
<gene>
    <name evidence="2" type="ORF">FOA19_04905</name>
</gene>
<evidence type="ECO:0000313" key="2">
    <source>
        <dbReference type="EMBL" id="KAA3440010.1"/>
    </source>
</evidence>
<evidence type="ECO:0000256" key="1">
    <source>
        <dbReference type="SAM" id="Phobius"/>
    </source>
</evidence>
<keyword evidence="3" id="KW-1185">Reference proteome</keyword>
<organism evidence="2 3">
    <name type="scientific">Rufibacter hautae</name>
    <dbReference type="NCBI Taxonomy" id="2595005"/>
    <lineage>
        <taxon>Bacteria</taxon>
        <taxon>Pseudomonadati</taxon>
        <taxon>Bacteroidota</taxon>
        <taxon>Cytophagia</taxon>
        <taxon>Cytophagales</taxon>
        <taxon>Hymenobacteraceae</taxon>
        <taxon>Rufibacter</taxon>
    </lineage>
</organism>
<dbReference type="AlphaFoldDB" id="A0A5B6TKM0"/>